<evidence type="ECO:0000313" key="8">
    <source>
        <dbReference type="Proteomes" id="UP001602370"/>
    </source>
</evidence>
<feature type="domain" description="PAC" evidence="4">
    <location>
        <begin position="624"/>
        <end position="675"/>
    </location>
</feature>
<dbReference type="NCBIfam" id="TIGR00254">
    <property type="entry name" value="GGDEF"/>
    <property type="match status" value="1"/>
</dbReference>
<dbReference type="InterPro" id="IPR001633">
    <property type="entry name" value="EAL_dom"/>
</dbReference>
<dbReference type="SUPFAM" id="SSF55785">
    <property type="entry name" value="PYP-like sensor domain (PAS domain)"/>
    <property type="match status" value="1"/>
</dbReference>
<proteinExistence type="predicted"/>
<feature type="transmembrane region" description="Helical" evidence="2">
    <location>
        <begin position="69"/>
        <end position="88"/>
    </location>
</feature>
<dbReference type="InterPro" id="IPR035965">
    <property type="entry name" value="PAS-like_dom_sf"/>
</dbReference>
<dbReference type="InterPro" id="IPR004839">
    <property type="entry name" value="Aminotransferase_I/II_large"/>
</dbReference>
<feature type="domain" description="PAS" evidence="3">
    <location>
        <begin position="552"/>
        <end position="588"/>
    </location>
</feature>
<dbReference type="Pfam" id="PF08448">
    <property type="entry name" value="PAS_4"/>
    <property type="match status" value="1"/>
</dbReference>
<dbReference type="SUPFAM" id="SSF55073">
    <property type="entry name" value="Nucleotide cyclase"/>
    <property type="match status" value="1"/>
</dbReference>
<feature type="transmembrane region" description="Helical" evidence="2">
    <location>
        <begin position="21"/>
        <end position="37"/>
    </location>
</feature>
<dbReference type="SUPFAM" id="SSF53383">
    <property type="entry name" value="PLP-dependent transferases"/>
    <property type="match status" value="1"/>
</dbReference>
<keyword evidence="2" id="KW-0812">Transmembrane</keyword>
<feature type="domain" description="GGDEF" evidence="6">
    <location>
        <begin position="707"/>
        <end position="839"/>
    </location>
</feature>
<dbReference type="GO" id="GO:0008483">
    <property type="term" value="F:transaminase activity"/>
    <property type="evidence" value="ECO:0007669"/>
    <property type="project" value="UniProtKB-KW"/>
</dbReference>
<dbReference type="InterPro" id="IPR015422">
    <property type="entry name" value="PyrdxlP-dep_Trfase_small"/>
</dbReference>
<keyword evidence="7" id="KW-0808">Transferase</keyword>
<dbReference type="Gene3D" id="3.30.450.20">
    <property type="entry name" value="PAS domain"/>
    <property type="match status" value="1"/>
</dbReference>
<keyword evidence="2" id="KW-0472">Membrane</keyword>
<dbReference type="InterPro" id="IPR000700">
    <property type="entry name" value="PAS-assoc_C"/>
</dbReference>
<name>A0ABW6XQJ8_9ACTN</name>
<feature type="transmembrane region" description="Helical" evidence="2">
    <location>
        <begin position="271"/>
        <end position="290"/>
    </location>
</feature>
<evidence type="ECO:0000259" key="3">
    <source>
        <dbReference type="PROSITE" id="PS50112"/>
    </source>
</evidence>
<feature type="region of interest" description="Disordered" evidence="1">
    <location>
        <begin position="382"/>
        <end position="467"/>
    </location>
</feature>
<dbReference type="InterPro" id="IPR000014">
    <property type="entry name" value="PAS"/>
</dbReference>
<dbReference type="InterPro" id="IPR035919">
    <property type="entry name" value="EAL_sf"/>
</dbReference>
<accession>A0ABW6XQJ8</accession>
<feature type="compositionally biased region" description="Pro residues" evidence="1">
    <location>
        <begin position="439"/>
        <end position="448"/>
    </location>
</feature>
<dbReference type="PANTHER" id="PTHR44757">
    <property type="entry name" value="DIGUANYLATE CYCLASE DGCP"/>
    <property type="match status" value="1"/>
</dbReference>
<feature type="compositionally biased region" description="Low complexity" evidence="1">
    <location>
        <begin position="1114"/>
        <end position="1128"/>
    </location>
</feature>
<protein>
    <submittedName>
        <fullName evidence="7">Aminotransferase class I/II-fold pyridoxal phosphate-dependent enzyme</fullName>
    </submittedName>
</protein>
<feature type="transmembrane region" description="Helical" evidence="2">
    <location>
        <begin position="133"/>
        <end position="152"/>
    </location>
</feature>
<reference evidence="7 8" key="1">
    <citation type="submission" date="2024-10" db="EMBL/GenBank/DDBJ databases">
        <title>The Natural Products Discovery Center: Release of the First 8490 Sequenced Strains for Exploring Actinobacteria Biosynthetic Diversity.</title>
        <authorList>
            <person name="Kalkreuter E."/>
            <person name="Kautsar S.A."/>
            <person name="Yang D."/>
            <person name="Bader C.D."/>
            <person name="Teijaro C.N."/>
            <person name="Fluegel L."/>
            <person name="Davis C.M."/>
            <person name="Simpson J.R."/>
            <person name="Lauterbach L."/>
            <person name="Steele A.D."/>
            <person name="Gui C."/>
            <person name="Meng S."/>
            <person name="Li G."/>
            <person name="Viehrig K."/>
            <person name="Ye F."/>
            <person name="Su P."/>
            <person name="Kiefer A.F."/>
            <person name="Nichols A."/>
            <person name="Cepeda A.J."/>
            <person name="Yan W."/>
            <person name="Fan B."/>
            <person name="Jiang Y."/>
            <person name="Adhikari A."/>
            <person name="Zheng C.-J."/>
            <person name="Schuster L."/>
            <person name="Cowan T.M."/>
            <person name="Smanski M.J."/>
            <person name="Chevrette M.G."/>
            <person name="De Carvalho L.P.S."/>
            <person name="Shen B."/>
        </authorList>
    </citation>
    <scope>NUCLEOTIDE SEQUENCE [LARGE SCALE GENOMIC DNA]</scope>
    <source>
        <strain evidence="7 8">NPDC012605</strain>
    </source>
</reference>
<keyword evidence="2" id="KW-1133">Transmembrane helix</keyword>
<feature type="domain" description="EAL" evidence="5">
    <location>
        <begin position="848"/>
        <end position="1104"/>
    </location>
</feature>
<dbReference type="PROSITE" id="PS50113">
    <property type="entry name" value="PAC"/>
    <property type="match status" value="1"/>
</dbReference>
<dbReference type="InterPro" id="IPR015421">
    <property type="entry name" value="PyrdxlP-dep_Trfase_major"/>
</dbReference>
<dbReference type="EMBL" id="JBIBDZ010000004">
    <property type="protein sequence ID" value="MFF5919764.1"/>
    <property type="molecule type" value="Genomic_DNA"/>
</dbReference>
<dbReference type="InterPro" id="IPR052155">
    <property type="entry name" value="Biofilm_reg_signaling"/>
</dbReference>
<dbReference type="SMART" id="SM00052">
    <property type="entry name" value="EAL"/>
    <property type="match status" value="1"/>
</dbReference>
<dbReference type="PROSITE" id="PS50887">
    <property type="entry name" value="GGDEF"/>
    <property type="match status" value="1"/>
</dbReference>
<comment type="caution">
    <text evidence="7">The sequence shown here is derived from an EMBL/GenBank/DDBJ whole genome shotgun (WGS) entry which is preliminary data.</text>
</comment>
<evidence type="ECO:0000313" key="7">
    <source>
        <dbReference type="EMBL" id="MFF5919764.1"/>
    </source>
</evidence>
<gene>
    <name evidence="7" type="ORF">ACFY8C_15680</name>
</gene>
<sequence length="1546" mass="167518">MSLRQPNRPPIATRALRRWTLVYLVIVAALTAAYLQFPARHTVLWALIGLSGVAAMLVGVHLHKPSRRWPWLVLAAANLAFVGGDTAYNALEAFFGQTRPFPSVADALYLATYPLFAIGLFGFIRYRAVGRDLGVVLDALILTSGLALLSWVNLITPLARSDDMSWIEKAISIAYPLGDVLMLAMLARLLVPGGLRSRSVQLLTLGTCGILASDVIYGTLQLRGTWQVGTPWDLGWVVFFTAWGLAALHPSMTGLTERAPEPAPHVAERRLALLAGASLVAPALLLFQSLRQDRDQDIAVIAIFSALMFLLVLARLWGMMNDHGKAEARERSLRMAAASLVAALSPREVAGAVETASATLFGPGNGHRVLLLTRDRRGGLSGVATAGHPWSCRTDDLTRPPTAPLRTSNQPTPASHDATPPANKPGGNGHPTASASGPARPPADPPRPATDGTDRSPEAAWPETVSDGTRLLPVSRLDPAVAAELAPETFALLCPLELQAPAGPEPLLGVLLIAGPEKKLAEISGPAQSLASQAALALERFALSEEVNRRTSEAYFRTLVHNTSDVILIVDDDDTVRYASPSAETLFGRSLLPGTPLTDLVAPSDTASALRVLADARTRAAVDARDDWKLLHGGQSDLEVEVRCSNLRDENTVHGLVLTLRDVTEQRKLERELTHRAFHDSLTGLPNRVLLLERVERALLRGRRESTLTCMLFVDLDDFKVVNDTMGHSVGDELLVAVARRLTSVLRLTDTAARLGGDEFAVLIEGAREPRDAETLAAEIVHTLSQPFHLTDGAVSVSTSVGVATVLDSAHAEELLGHADLALYAAKAAGKKRWRLFHPEFHSRLVARHELQAGMDTAIADKAFALRYQPIVEVRDGAPAGLEALIRWPHARRGMVPPDQFIALAEESGHIMPLGAWVLEHAALDIARWQRARPRKTPLYASVNVSARQFRDPGFLEGVRRTLHSSGLAPGSLVLELTETVLMRRDAQIRTTMAALKDLGVSIAIDDFGTGFSSLSYLREFPIDVLKVDKSFIDNITTDPQQVALVEGIVRIADVLGLQVVAEGIEHEEQRALLADMGCRYGQGYLFARPMTAHQAESYLHRAPPSGARPPARPAVRPAARAGRPPRASRWRDLEHLHRTSRMCDAVIDEIDGRRIRVGDDWLIDFASCNYLGLDLDPTVIEAIEPEVRRWGTHPSWSRLIGSPRLYPQIEERLTELLGASDTLLLPTITLIHQSVIPLLAGTGQVFVEAQAHRTVYDGCVAARGQGAEIHRFHADRPDELEALLRGAPADAGRLICMDGVNSMTGNFPDLPTLARVSRENGALLYIDDAHGFGVIGERRPGETSPYGSRGNSIVRHLGETYDDLVLVGGFSKAFSSLLAFLAVPKWLKDHLKVAAAPYLYSGPSPTASLATALAGLDVNDARGDEIRAGLHRKTARVLDHVRALGIATPNTDGLPIIEIPLGDADDLDQVAAFLWEHGIYVTLASYPLVPRDRVGFRVQVTAANTDEEIEELCTTLTRLAARFPLQSADAARPSAVTAGRTPEPP</sequence>
<keyword evidence="7" id="KW-0032">Aminotransferase</keyword>
<dbReference type="SMART" id="SM00267">
    <property type="entry name" value="GGDEF"/>
    <property type="match status" value="1"/>
</dbReference>
<feature type="transmembrane region" description="Helical" evidence="2">
    <location>
        <begin position="108"/>
        <end position="126"/>
    </location>
</feature>
<dbReference type="InterPro" id="IPR015424">
    <property type="entry name" value="PyrdxlP-dep_Trfase"/>
</dbReference>
<dbReference type="Gene3D" id="3.90.1150.10">
    <property type="entry name" value="Aspartate Aminotransferase, domain 1"/>
    <property type="match status" value="1"/>
</dbReference>
<organism evidence="7 8">
    <name type="scientific">Streptomyces flavochromogenes</name>
    <dbReference type="NCBI Taxonomy" id="68199"/>
    <lineage>
        <taxon>Bacteria</taxon>
        <taxon>Bacillati</taxon>
        <taxon>Actinomycetota</taxon>
        <taxon>Actinomycetes</taxon>
        <taxon>Kitasatosporales</taxon>
        <taxon>Streptomycetaceae</taxon>
        <taxon>Streptomyces</taxon>
    </lineage>
</organism>
<feature type="transmembrane region" description="Helical" evidence="2">
    <location>
        <begin position="43"/>
        <end position="62"/>
    </location>
</feature>
<dbReference type="InterPro" id="IPR043128">
    <property type="entry name" value="Rev_trsase/Diguanyl_cyclase"/>
</dbReference>
<dbReference type="CDD" id="cd00130">
    <property type="entry name" value="PAS"/>
    <property type="match status" value="1"/>
</dbReference>
<feature type="transmembrane region" description="Helical" evidence="2">
    <location>
        <begin position="172"/>
        <end position="190"/>
    </location>
</feature>
<dbReference type="Gene3D" id="3.20.20.450">
    <property type="entry name" value="EAL domain"/>
    <property type="match status" value="1"/>
</dbReference>
<evidence type="ECO:0000259" key="6">
    <source>
        <dbReference type="PROSITE" id="PS50887"/>
    </source>
</evidence>
<dbReference type="InterPro" id="IPR029787">
    <property type="entry name" value="Nucleotide_cyclase"/>
</dbReference>
<dbReference type="SMART" id="SM00091">
    <property type="entry name" value="PAS"/>
    <property type="match status" value="1"/>
</dbReference>
<feature type="region of interest" description="Disordered" evidence="1">
    <location>
        <begin position="1103"/>
        <end position="1128"/>
    </location>
</feature>
<dbReference type="Pfam" id="PF00990">
    <property type="entry name" value="GGDEF"/>
    <property type="match status" value="1"/>
</dbReference>
<feature type="transmembrane region" description="Helical" evidence="2">
    <location>
        <begin position="296"/>
        <end position="317"/>
    </location>
</feature>
<evidence type="ECO:0000256" key="2">
    <source>
        <dbReference type="SAM" id="Phobius"/>
    </source>
</evidence>
<feature type="transmembrane region" description="Helical" evidence="2">
    <location>
        <begin position="232"/>
        <end position="250"/>
    </location>
</feature>
<dbReference type="PANTHER" id="PTHR44757:SF2">
    <property type="entry name" value="BIOFILM ARCHITECTURE MAINTENANCE PROTEIN MBAA"/>
    <property type="match status" value="1"/>
</dbReference>
<dbReference type="RefSeq" id="WP_388307494.1">
    <property type="nucleotide sequence ID" value="NZ_JBIBDZ010000004.1"/>
</dbReference>
<dbReference type="CDD" id="cd01949">
    <property type="entry name" value="GGDEF"/>
    <property type="match status" value="1"/>
</dbReference>
<dbReference type="InterPro" id="IPR000160">
    <property type="entry name" value="GGDEF_dom"/>
</dbReference>
<dbReference type="Proteomes" id="UP001602370">
    <property type="component" value="Unassembled WGS sequence"/>
</dbReference>
<evidence type="ECO:0000259" key="4">
    <source>
        <dbReference type="PROSITE" id="PS50113"/>
    </source>
</evidence>
<dbReference type="SUPFAM" id="SSF141868">
    <property type="entry name" value="EAL domain-like"/>
    <property type="match status" value="1"/>
</dbReference>
<dbReference type="CDD" id="cd01948">
    <property type="entry name" value="EAL"/>
    <property type="match status" value="1"/>
</dbReference>
<evidence type="ECO:0000256" key="1">
    <source>
        <dbReference type="SAM" id="MobiDB-lite"/>
    </source>
</evidence>
<keyword evidence="8" id="KW-1185">Reference proteome</keyword>
<dbReference type="Gene3D" id="3.40.640.10">
    <property type="entry name" value="Type I PLP-dependent aspartate aminotransferase-like (Major domain)"/>
    <property type="match status" value="1"/>
</dbReference>
<dbReference type="Gene3D" id="3.30.70.270">
    <property type="match status" value="1"/>
</dbReference>
<dbReference type="PROSITE" id="PS50883">
    <property type="entry name" value="EAL"/>
    <property type="match status" value="1"/>
</dbReference>
<dbReference type="NCBIfam" id="TIGR00229">
    <property type="entry name" value="sensory_box"/>
    <property type="match status" value="1"/>
</dbReference>
<dbReference type="InterPro" id="IPR013656">
    <property type="entry name" value="PAS_4"/>
</dbReference>
<evidence type="ECO:0000259" key="5">
    <source>
        <dbReference type="PROSITE" id="PS50883"/>
    </source>
</evidence>
<dbReference type="Pfam" id="PF00563">
    <property type="entry name" value="EAL"/>
    <property type="match status" value="1"/>
</dbReference>
<dbReference type="Pfam" id="PF00155">
    <property type="entry name" value="Aminotran_1_2"/>
    <property type="match status" value="1"/>
</dbReference>
<dbReference type="PROSITE" id="PS50112">
    <property type="entry name" value="PAS"/>
    <property type="match status" value="1"/>
</dbReference>